<dbReference type="PROSITE" id="PS50109">
    <property type="entry name" value="HIS_KIN"/>
    <property type="match status" value="1"/>
</dbReference>
<dbReference type="PROSITE" id="PS50110">
    <property type="entry name" value="RESPONSE_REGULATORY"/>
    <property type="match status" value="1"/>
</dbReference>
<dbReference type="Gene3D" id="3.30.450.20">
    <property type="entry name" value="PAS domain"/>
    <property type="match status" value="2"/>
</dbReference>
<dbReference type="InterPro" id="IPR011006">
    <property type="entry name" value="CheY-like_superfamily"/>
</dbReference>
<dbReference type="OrthoDB" id="9796100at2"/>
<dbReference type="HOGENOM" id="CLU_000445_114_51_5"/>
<feature type="domain" description="PAC" evidence="7">
    <location>
        <begin position="362"/>
        <end position="418"/>
    </location>
</feature>
<evidence type="ECO:0000313" key="9">
    <source>
        <dbReference type="Proteomes" id="UP000019666"/>
    </source>
</evidence>
<comment type="caution">
    <text evidence="8">The sequence shown here is derived from an EMBL/GenBank/DDBJ whole genome shotgun (WGS) entry which is preliminary data.</text>
</comment>
<dbReference type="CDD" id="cd00130">
    <property type="entry name" value="PAS"/>
    <property type="match status" value="1"/>
</dbReference>
<dbReference type="InterPro" id="IPR003661">
    <property type="entry name" value="HisK_dim/P_dom"/>
</dbReference>
<feature type="domain" description="Response regulatory" evidence="6">
    <location>
        <begin position="679"/>
        <end position="790"/>
    </location>
</feature>
<evidence type="ECO:0000259" key="6">
    <source>
        <dbReference type="PROSITE" id="PS50110"/>
    </source>
</evidence>
<dbReference type="InterPro" id="IPR001789">
    <property type="entry name" value="Sig_transdc_resp-reg_receiver"/>
</dbReference>
<dbReference type="Gene3D" id="3.30.565.10">
    <property type="entry name" value="Histidine kinase-like ATPase, C-terminal domain"/>
    <property type="match status" value="1"/>
</dbReference>
<evidence type="ECO:0000256" key="1">
    <source>
        <dbReference type="ARBA" id="ARBA00000085"/>
    </source>
</evidence>
<keyword evidence="3 4" id="KW-0597">Phosphoprotein</keyword>
<dbReference type="SMART" id="SM00388">
    <property type="entry name" value="HisKA"/>
    <property type="match status" value="1"/>
</dbReference>
<dbReference type="SUPFAM" id="SSF47384">
    <property type="entry name" value="Homodimeric domain of signal transducing histidine kinase"/>
    <property type="match status" value="1"/>
</dbReference>
<dbReference type="PANTHER" id="PTHR43065">
    <property type="entry name" value="SENSOR HISTIDINE KINASE"/>
    <property type="match status" value="1"/>
</dbReference>
<dbReference type="InterPro" id="IPR013656">
    <property type="entry name" value="PAS_4"/>
</dbReference>
<feature type="domain" description="Histidine kinase" evidence="5">
    <location>
        <begin position="438"/>
        <end position="658"/>
    </location>
</feature>
<proteinExistence type="predicted"/>
<protein>
    <recommendedName>
        <fullName evidence="2">histidine kinase</fullName>
        <ecNumber evidence="2">2.7.13.3</ecNumber>
    </recommendedName>
</protein>
<feature type="modified residue" description="4-aspartylphosphate" evidence="4">
    <location>
        <position position="729"/>
    </location>
</feature>
<dbReference type="PANTHER" id="PTHR43065:SF42">
    <property type="entry name" value="TWO-COMPONENT SENSOR PPRA"/>
    <property type="match status" value="1"/>
</dbReference>
<dbReference type="SUPFAM" id="SSF52172">
    <property type="entry name" value="CheY-like"/>
    <property type="match status" value="2"/>
</dbReference>
<dbReference type="InterPro" id="IPR005467">
    <property type="entry name" value="His_kinase_dom"/>
</dbReference>
<evidence type="ECO:0000256" key="2">
    <source>
        <dbReference type="ARBA" id="ARBA00012438"/>
    </source>
</evidence>
<evidence type="ECO:0000259" key="7">
    <source>
        <dbReference type="PROSITE" id="PS50113"/>
    </source>
</evidence>
<dbReference type="SMART" id="SM00387">
    <property type="entry name" value="HATPase_c"/>
    <property type="match status" value="1"/>
</dbReference>
<name>A0A017HKR6_9RHOB</name>
<sequence length="790" mass="86704">MAQCVGILAPKGRDATVIAGILQGAGLASRICDTMEQVIADLAAVRIGALMASEEAFTAESLARLEGWLADQPPWSDLPILLLTMRNGTATLQAGAAARLGNVTILERPLHPVSLVTAARAALRARARQHEAERHIADLAKERAALRASEERYRMLFESIDEGFCVIEFLDGPEGPLGDYVHVAANPAYERHAGIPNVVGRRVREMVPDEAESWVARYGEVLRTGTPIRFEQELVATHRYLELSAFRVEPASRRQVAVLFQDVTARRLAEQRLRELNETLERRVAEALAERRLFADLVEGTDAMVQVLDRDFRWLAINRAAKAEFERVFGRRPRIGASLLDLLDHLPAQREALHAIWSRALAGEEFTLVEEFGDPSRDRRAYEMRFNVLRDPRGEVIGAYEFVHDVTERLRDQERLAEATARVHEMAKLETLGQLTGGVAHDFNNLLTPIVGALDILRRQHRGDQRTQRLIEGAVQGAERATLLVQRLLMFARRQHLETRAVDVGELVRGMEDLIRRSIGSHIQVGLTVAPDLPPAQIDPNQLELAVLNLAVNARDAMGEGGTLTVDVAERVVGADAADGLRSGRYVRLTVADTGQGMDAATLARAVEPFFTTKEPGKGTGLGLSMIHGLAAQSGGALRLESGPGRGTTAELWLPVSPDGVRLAADDRPGEIPQTRPAVVLLVDDDDIVRSATADMLRNLDHEVVDASTPAAALGMLRSSAHFDLLISDHLMPGMRGTRLIREARKLRPALPALLVTGYADLSDEETTDTPRLAKPFRETDLAKEIAKLL</sequence>
<evidence type="ECO:0000259" key="5">
    <source>
        <dbReference type="PROSITE" id="PS50109"/>
    </source>
</evidence>
<dbReference type="Pfam" id="PF02518">
    <property type="entry name" value="HATPase_c"/>
    <property type="match status" value="1"/>
</dbReference>
<keyword evidence="9" id="KW-1185">Reference proteome</keyword>
<keyword evidence="8" id="KW-0418">Kinase</keyword>
<dbReference type="SUPFAM" id="SSF55785">
    <property type="entry name" value="PYP-like sensor domain (PAS domain)"/>
    <property type="match status" value="2"/>
</dbReference>
<dbReference type="RefSeq" id="WP_051521155.1">
    <property type="nucleotide sequence ID" value="NZ_KK088564.1"/>
</dbReference>
<dbReference type="PRINTS" id="PR00344">
    <property type="entry name" value="BCTRLSENSOR"/>
</dbReference>
<dbReference type="PATRIC" id="fig|442562.3.peg.3321"/>
<dbReference type="GO" id="GO:0000155">
    <property type="term" value="F:phosphorelay sensor kinase activity"/>
    <property type="evidence" value="ECO:0007669"/>
    <property type="project" value="InterPro"/>
</dbReference>
<dbReference type="Gene3D" id="3.40.50.2300">
    <property type="match status" value="1"/>
</dbReference>
<dbReference type="EMBL" id="AOSK01000094">
    <property type="protein sequence ID" value="EYD75047.1"/>
    <property type="molecule type" value="Genomic_DNA"/>
</dbReference>
<dbReference type="InterPro" id="IPR000014">
    <property type="entry name" value="PAS"/>
</dbReference>
<dbReference type="SUPFAM" id="SSF55874">
    <property type="entry name" value="ATPase domain of HSP90 chaperone/DNA topoisomerase II/histidine kinase"/>
    <property type="match status" value="1"/>
</dbReference>
<dbReference type="Pfam" id="PF00072">
    <property type="entry name" value="Response_reg"/>
    <property type="match status" value="1"/>
</dbReference>
<dbReference type="CDD" id="cd00082">
    <property type="entry name" value="HisKA"/>
    <property type="match status" value="1"/>
</dbReference>
<dbReference type="InterPro" id="IPR003594">
    <property type="entry name" value="HATPase_dom"/>
</dbReference>
<dbReference type="InterPro" id="IPR036890">
    <property type="entry name" value="HATPase_C_sf"/>
</dbReference>
<evidence type="ECO:0000313" key="8">
    <source>
        <dbReference type="EMBL" id="EYD75047.1"/>
    </source>
</evidence>
<evidence type="ECO:0000256" key="3">
    <source>
        <dbReference type="ARBA" id="ARBA00022553"/>
    </source>
</evidence>
<accession>A0A017HKR6</accession>
<comment type="catalytic activity">
    <reaction evidence="1">
        <text>ATP + protein L-histidine = ADP + protein N-phospho-L-histidine.</text>
        <dbReference type="EC" id="2.7.13.3"/>
    </reaction>
</comment>
<organism evidence="8 9">
    <name type="scientific">Rubellimicrobium mesophilum DSM 19309</name>
    <dbReference type="NCBI Taxonomy" id="442562"/>
    <lineage>
        <taxon>Bacteria</taxon>
        <taxon>Pseudomonadati</taxon>
        <taxon>Pseudomonadota</taxon>
        <taxon>Alphaproteobacteria</taxon>
        <taxon>Rhodobacterales</taxon>
        <taxon>Roseobacteraceae</taxon>
        <taxon>Rubellimicrobium</taxon>
    </lineage>
</organism>
<evidence type="ECO:0000256" key="4">
    <source>
        <dbReference type="PROSITE-ProRule" id="PRU00169"/>
    </source>
</evidence>
<gene>
    <name evidence="8" type="ORF">Rumeso_03375</name>
</gene>
<dbReference type="AlphaFoldDB" id="A0A017HKR6"/>
<dbReference type="SMART" id="SM00448">
    <property type="entry name" value="REC"/>
    <property type="match status" value="1"/>
</dbReference>
<dbReference type="InterPro" id="IPR004358">
    <property type="entry name" value="Sig_transdc_His_kin-like_C"/>
</dbReference>
<dbReference type="PROSITE" id="PS50113">
    <property type="entry name" value="PAC"/>
    <property type="match status" value="1"/>
</dbReference>
<keyword evidence="8" id="KW-0808">Transferase</keyword>
<dbReference type="Gene3D" id="1.10.287.130">
    <property type="match status" value="1"/>
</dbReference>
<reference evidence="8 9" key="1">
    <citation type="submission" date="2013-02" db="EMBL/GenBank/DDBJ databases">
        <authorList>
            <person name="Fiebig A."/>
            <person name="Goeker M."/>
            <person name="Klenk H.-P.P."/>
        </authorList>
    </citation>
    <scope>NUCLEOTIDE SEQUENCE [LARGE SCALE GENOMIC DNA]</scope>
    <source>
        <strain evidence="8 9">DSM 19309</strain>
    </source>
</reference>
<dbReference type="InterPro" id="IPR036097">
    <property type="entry name" value="HisK_dim/P_sf"/>
</dbReference>
<dbReference type="CDD" id="cd00156">
    <property type="entry name" value="REC"/>
    <property type="match status" value="1"/>
</dbReference>
<dbReference type="STRING" id="442562.Rumeso_03375"/>
<dbReference type="EC" id="2.7.13.3" evidence="2"/>
<dbReference type="Pfam" id="PF08448">
    <property type="entry name" value="PAS_4"/>
    <property type="match status" value="2"/>
</dbReference>
<dbReference type="Pfam" id="PF00512">
    <property type="entry name" value="HisKA"/>
    <property type="match status" value="1"/>
</dbReference>
<dbReference type="InterPro" id="IPR035965">
    <property type="entry name" value="PAS-like_dom_sf"/>
</dbReference>
<dbReference type="InterPro" id="IPR000700">
    <property type="entry name" value="PAS-assoc_C"/>
</dbReference>
<dbReference type="Proteomes" id="UP000019666">
    <property type="component" value="Unassembled WGS sequence"/>
</dbReference>